<keyword evidence="3" id="KW-0732">Signal</keyword>
<keyword evidence="1 3" id="KW-0456">Lyase</keyword>
<dbReference type="EC" id="4.2.2.-" evidence="3"/>
<feature type="domain" description="RlpA-like protein double-psi beta-barrel" evidence="5">
    <location>
        <begin position="32"/>
        <end position="117"/>
    </location>
</feature>
<dbReference type="GO" id="GO:0000270">
    <property type="term" value="P:peptidoglycan metabolic process"/>
    <property type="evidence" value="ECO:0007669"/>
    <property type="project" value="UniProtKB-UniRule"/>
</dbReference>
<evidence type="ECO:0000313" key="6">
    <source>
        <dbReference type="EMBL" id="SFO46403.1"/>
    </source>
</evidence>
<accession>A0A1I5HDS5</accession>
<protein>
    <recommendedName>
        <fullName evidence="3">Endolytic peptidoglycan transglycosylase RlpA</fullName>
        <ecNumber evidence="3">4.2.2.-</ecNumber>
    </recommendedName>
</protein>
<evidence type="ECO:0000256" key="3">
    <source>
        <dbReference type="HAMAP-Rule" id="MF_02071"/>
    </source>
</evidence>
<dbReference type="PANTHER" id="PTHR34183">
    <property type="entry name" value="ENDOLYTIC PEPTIDOGLYCAN TRANSGLYCOSYLASE RLPA"/>
    <property type="match status" value="1"/>
</dbReference>
<gene>
    <name evidence="3" type="primary">rlpA</name>
    <name evidence="6" type="ORF">SAMN04488056_106181</name>
</gene>
<organism evidence="6 7">
    <name type="scientific">Cohaesibacter marisflavi</name>
    <dbReference type="NCBI Taxonomy" id="655353"/>
    <lineage>
        <taxon>Bacteria</taxon>
        <taxon>Pseudomonadati</taxon>
        <taxon>Pseudomonadota</taxon>
        <taxon>Alphaproteobacteria</taxon>
        <taxon>Hyphomicrobiales</taxon>
        <taxon>Cohaesibacteraceae</taxon>
    </lineage>
</organism>
<comment type="similarity">
    <text evidence="3 4">Belongs to the RlpA family.</text>
</comment>
<comment type="function">
    <text evidence="3">Lytic transglycosylase with a strong preference for naked glycan strands that lack stem peptides.</text>
</comment>
<dbReference type="Gene3D" id="2.40.40.10">
    <property type="entry name" value="RlpA-like domain"/>
    <property type="match status" value="1"/>
</dbReference>
<dbReference type="PANTHER" id="PTHR34183:SF1">
    <property type="entry name" value="ENDOLYTIC PEPTIDOGLYCAN TRANSGLYCOSYLASE RLPA"/>
    <property type="match status" value="1"/>
</dbReference>
<evidence type="ECO:0000313" key="7">
    <source>
        <dbReference type="Proteomes" id="UP000199236"/>
    </source>
</evidence>
<dbReference type="EMBL" id="FOVR01000006">
    <property type="protein sequence ID" value="SFO46403.1"/>
    <property type="molecule type" value="Genomic_DNA"/>
</dbReference>
<dbReference type="InterPro" id="IPR036908">
    <property type="entry name" value="RlpA-like_sf"/>
</dbReference>
<dbReference type="NCBIfam" id="TIGR00413">
    <property type="entry name" value="rlpA"/>
    <property type="match status" value="1"/>
</dbReference>
<feature type="chain" id="PRO_5011801419" description="Endolytic peptidoglycan transglycosylase RlpA" evidence="3">
    <location>
        <begin position="28"/>
        <end position="122"/>
    </location>
</feature>
<sequence length="122" mass="13275" precursor="true">MNKIASTGIGLIAATLFLMVLQDVSHAADKSHCGTASWYQLTTRTASGEMANPTKMTAAHRSIRFGQKIEVTNMRNGKKVIVRVNDRGPFIKGRILDVSRQAAKRLGFKNAGTTKVCIRNAS</sequence>
<dbReference type="GO" id="GO:0071555">
    <property type="term" value="P:cell wall organization"/>
    <property type="evidence" value="ECO:0007669"/>
    <property type="project" value="UniProtKB-KW"/>
</dbReference>
<dbReference type="InterPro" id="IPR012997">
    <property type="entry name" value="RplA"/>
</dbReference>
<keyword evidence="2 3" id="KW-0961">Cell wall biogenesis/degradation</keyword>
<dbReference type="InterPro" id="IPR034718">
    <property type="entry name" value="RlpA"/>
</dbReference>
<evidence type="ECO:0000256" key="1">
    <source>
        <dbReference type="ARBA" id="ARBA00023239"/>
    </source>
</evidence>
<name>A0A1I5HDS5_9HYPH</name>
<evidence type="ECO:0000259" key="5">
    <source>
        <dbReference type="Pfam" id="PF03330"/>
    </source>
</evidence>
<dbReference type="HAMAP" id="MF_02071">
    <property type="entry name" value="RlpA"/>
    <property type="match status" value="1"/>
</dbReference>
<dbReference type="Proteomes" id="UP000199236">
    <property type="component" value="Unassembled WGS sequence"/>
</dbReference>
<dbReference type="GO" id="GO:0008932">
    <property type="term" value="F:lytic endotransglycosylase activity"/>
    <property type="evidence" value="ECO:0007669"/>
    <property type="project" value="UniProtKB-UniRule"/>
</dbReference>
<dbReference type="InterPro" id="IPR009009">
    <property type="entry name" value="RlpA-like_DPBB"/>
</dbReference>
<keyword evidence="6" id="KW-0449">Lipoprotein</keyword>
<dbReference type="CDD" id="cd22268">
    <property type="entry name" value="DPBB_RlpA-like"/>
    <property type="match status" value="1"/>
</dbReference>
<feature type="signal peptide" evidence="3">
    <location>
        <begin position="1"/>
        <end position="27"/>
    </location>
</feature>
<dbReference type="SUPFAM" id="SSF50685">
    <property type="entry name" value="Barwin-like endoglucanases"/>
    <property type="match status" value="1"/>
</dbReference>
<dbReference type="AlphaFoldDB" id="A0A1I5HDS5"/>
<dbReference type="STRING" id="655353.SAMN04488056_106181"/>
<keyword evidence="7" id="KW-1185">Reference proteome</keyword>
<reference evidence="6 7" key="1">
    <citation type="submission" date="2016-10" db="EMBL/GenBank/DDBJ databases">
        <authorList>
            <person name="de Groot N.N."/>
        </authorList>
    </citation>
    <scope>NUCLEOTIDE SEQUENCE [LARGE SCALE GENOMIC DNA]</scope>
    <source>
        <strain evidence="6 7">CGMCC 1.9157</strain>
    </source>
</reference>
<dbReference type="Pfam" id="PF03330">
    <property type="entry name" value="DPBB_1"/>
    <property type="match status" value="1"/>
</dbReference>
<evidence type="ECO:0000256" key="4">
    <source>
        <dbReference type="RuleBase" id="RU003495"/>
    </source>
</evidence>
<dbReference type="RefSeq" id="WP_407062723.1">
    <property type="nucleotide sequence ID" value="NZ_FOVR01000006.1"/>
</dbReference>
<evidence type="ECO:0000256" key="2">
    <source>
        <dbReference type="ARBA" id="ARBA00023316"/>
    </source>
</evidence>
<proteinExistence type="inferred from homology"/>